<evidence type="ECO:0000313" key="3">
    <source>
        <dbReference type="Proteomes" id="UP000176952"/>
    </source>
</evidence>
<comment type="caution">
    <text evidence="2">The sequence shown here is derived from an EMBL/GenBank/DDBJ whole genome shotgun (WGS) entry which is preliminary data.</text>
</comment>
<accession>A0A1G2B4Y2</accession>
<feature type="transmembrane region" description="Helical" evidence="1">
    <location>
        <begin position="12"/>
        <end position="29"/>
    </location>
</feature>
<evidence type="ECO:0000313" key="2">
    <source>
        <dbReference type="EMBL" id="OGY83699.1"/>
    </source>
</evidence>
<dbReference type="Proteomes" id="UP000176952">
    <property type="component" value="Unassembled WGS sequence"/>
</dbReference>
<reference evidence="2 3" key="1">
    <citation type="journal article" date="2016" name="Nat. Commun.">
        <title>Thousands of microbial genomes shed light on interconnected biogeochemical processes in an aquifer system.</title>
        <authorList>
            <person name="Anantharaman K."/>
            <person name="Brown C.T."/>
            <person name="Hug L.A."/>
            <person name="Sharon I."/>
            <person name="Castelle C.J."/>
            <person name="Probst A.J."/>
            <person name="Thomas B.C."/>
            <person name="Singh A."/>
            <person name="Wilkins M.J."/>
            <person name="Karaoz U."/>
            <person name="Brodie E.L."/>
            <person name="Williams K.H."/>
            <person name="Hubbard S.S."/>
            <person name="Banfield J.F."/>
        </authorList>
    </citation>
    <scope>NUCLEOTIDE SEQUENCE [LARGE SCALE GENOMIC DNA]</scope>
</reference>
<gene>
    <name evidence="2" type="ORF">A3F54_04930</name>
</gene>
<dbReference type="EMBL" id="MHKD01000019">
    <property type="protein sequence ID" value="OGY83699.1"/>
    <property type="molecule type" value="Genomic_DNA"/>
</dbReference>
<sequence length="209" mass="23067">MSFSWREQAPRIAAAGFLIAIGLVGRWALYGISNVETIMVVSLLAGVLLGGMYAVIVPLAVVAVSDVVIGNESILLYTWSAWLLVGLFGWVLRRFTGLAQARHWLFALGMGGSGIVGTVFFYLWTNFGVWQLYDYYAPTWQGLMASYVAGLPFLLYQLAGNIVIVPVISLAFVLMWRHAPLFAAARRKSLSTISLLSRKIEISSERNED</sequence>
<proteinExistence type="predicted"/>
<organism evidence="2 3">
    <name type="scientific">Candidatus Kerfeldbacteria bacterium RIFCSPHIGHO2_12_FULL_48_17</name>
    <dbReference type="NCBI Taxonomy" id="1798542"/>
    <lineage>
        <taxon>Bacteria</taxon>
        <taxon>Candidatus Kerfeldiibacteriota</taxon>
    </lineage>
</organism>
<protein>
    <recommendedName>
        <fullName evidence="4">ECF transporter S component</fullName>
    </recommendedName>
</protein>
<feature type="transmembrane region" description="Helical" evidence="1">
    <location>
        <begin position="144"/>
        <end position="176"/>
    </location>
</feature>
<dbReference type="AlphaFoldDB" id="A0A1G2B4Y2"/>
<feature type="transmembrane region" description="Helical" evidence="1">
    <location>
        <begin position="41"/>
        <end position="62"/>
    </location>
</feature>
<evidence type="ECO:0000256" key="1">
    <source>
        <dbReference type="SAM" id="Phobius"/>
    </source>
</evidence>
<dbReference type="Pfam" id="PF20221">
    <property type="entry name" value="DUF6580"/>
    <property type="match status" value="1"/>
</dbReference>
<keyword evidence="1" id="KW-0472">Membrane</keyword>
<feature type="transmembrane region" description="Helical" evidence="1">
    <location>
        <begin position="74"/>
        <end position="92"/>
    </location>
</feature>
<feature type="transmembrane region" description="Helical" evidence="1">
    <location>
        <begin position="104"/>
        <end position="124"/>
    </location>
</feature>
<keyword evidence="1" id="KW-0812">Transmembrane</keyword>
<dbReference type="InterPro" id="IPR046487">
    <property type="entry name" value="DUF6580"/>
</dbReference>
<name>A0A1G2B4Y2_9BACT</name>
<evidence type="ECO:0008006" key="4">
    <source>
        <dbReference type="Google" id="ProtNLM"/>
    </source>
</evidence>
<dbReference type="STRING" id="1798542.A3F54_04930"/>
<keyword evidence="1" id="KW-1133">Transmembrane helix</keyword>